<evidence type="ECO:0000259" key="1">
    <source>
        <dbReference type="PROSITE" id="PS51782"/>
    </source>
</evidence>
<dbReference type="Pfam" id="PF01476">
    <property type="entry name" value="LysM"/>
    <property type="match status" value="1"/>
</dbReference>
<dbReference type="SUPFAM" id="SSF54106">
    <property type="entry name" value="LysM domain"/>
    <property type="match status" value="1"/>
</dbReference>
<dbReference type="Gene3D" id="3.10.350.10">
    <property type="entry name" value="LysM domain"/>
    <property type="match status" value="1"/>
</dbReference>
<dbReference type="Gene3D" id="2.60.120.430">
    <property type="entry name" value="Galactose-binding lectin"/>
    <property type="match status" value="1"/>
</dbReference>
<accession>A0A6I0FDP9</accession>
<sequence length="445" mass="50907">MRTSKREKVLVMALVFVIFLFGYNRLVILGQGAKLDELRSEHAIHQEDIIMLNSIAESELEYDTMLSELAQKSDALTKNYFNTIKQEEIILLINDFVEKSNLSTINMNFTPINKEIIEEIPLDLMEVHIAYEAGFLSLLDFIEEINKHDKKIIIKNLTITSEKDGYLRGDIALSFYGLPNSLNDILTSFNYSSNESTYTFNPFQGFDLENDNDDSNSIAISIGPSRVLLEDFEEDSFIFKGSHMSIKGDGYIIKSSKVGKHSLRLEYDYEKRDENTEAYLILNENKWINEPPVSISMWVYSYNSVDTPLKGRLTDKQGNEYTIDFTQDINWVGWKKVEAMAPQDKSLYPLALTDICLDIQAGESGGGVILLDGLEAVYEEEQLINPIKKDNTHFIHYEVQHNDTLNKISLKFFNNTESIEKIMQLNGLENSKDIQPGKILLIPKQ</sequence>
<protein>
    <submittedName>
        <fullName evidence="2">LysM peptidoglycan-binding domain-containing protein</fullName>
    </submittedName>
</protein>
<dbReference type="AlphaFoldDB" id="A0A6I0FDP9"/>
<dbReference type="PROSITE" id="PS51782">
    <property type="entry name" value="LYSM"/>
    <property type="match status" value="1"/>
</dbReference>
<keyword evidence="3" id="KW-1185">Reference proteome</keyword>
<dbReference type="RefSeq" id="WP_151860199.1">
    <property type="nucleotide sequence ID" value="NZ_WBZC01000010.1"/>
</dbReference>
<dbReference type="Proteomes" id="UP000432715">
    <property type="component" value="Unassembled WGS sequence"/>
</dbReference>
<dbReference type="InterPro" id="IPR018392">
    <property type="entry name" value="LysM"/>
</dbReference>
<dbReference type="InterPro" id="IPR036779">
    <property type="entry name" value="LysM_dom_sf"/>
</dbReference>
<dbReference type="CDD" id="cd00118">
    <property type="entry name" value="LysM"/>
    <property type="match status" value="1"/>
</dbReference>
<dbReference type="EMBL" id="WBZC01000010">
    <property type="protein sequence ID" value="KAB3537367.1"/>
    <property type="molecule type" value="Genomic_DNA"/>
</dbReference>
<evidence type="ECO:0000313" key="3">
    <source>
        <dbReference type="Proteomes" id="UP000432715"/>
    </source>
</evidence>
<evidence type="ECO:0000313" key="2">
    <source>
        <dbReference type="EMBL" id="KAB3537367.1"/>
    </source>
</evidence>
<proteinExistence type="predicted"/>
<reference evidence="2 3" key="1">
    <citation type="submission" date="2019-10" db="EMBL/GenBank/DDBJ databases">
        <title>Alkaliphilus serpentinus sp. nov. and Alkaliphilus pronyensis sp. nov., two novel anaerobic alkaliphilic species isolated from the serpentinized-hosted hydrothermal field of the Prony Bay (New Caledonia).</title>
        <authorList>
            <person name="Postec A."/>
        </authorList>
    </citation>
    <scope>NUCLEOTIDE SEQUENCE [LARGE SCALE GENOMIC DNA]</scope>
    <source>
        <strain evidence="2 3">LacV</strain>
    </source>
</reference>
<organism evidence="2 3">
    <name type="scientific">Alkaliphilus pronyensis</name>
    <dbReference type="NCBI Taxonomy" id="1482732"/>
    <lineage>
        <taxon>Bacteria</taxon>
        <taxon>Bacillati</taxon>
        <taxon>Bacillota</taxon>
        <taxon>Clostridia</taxon>
        <taxon>Peptostreptococcales</taxon>
        <taxon>Natronincolaceae</taxon>
        <taxon>Alkaliphilus</taxon>
    </lineage>
</organism>
<gene>
    <name evidence="2" type="ORF">F8154_03495</name>
</gene>
<dbReference type="SMART" id="SM00257">
    <property type="entry name" value="LysM"/>
    <property type="match status" value="1"/>
</dbReference>
<dbReference type="OrthoDB" id="1704601at2"/>
<comment type="caution">
    <text evidence="2">The sequence shown here is derived from an EMBL/GenBank/DDBJ whole genome shotgun (WGS) entry which is preliminary data.</text>
</comment>
<name>A0A6I0FDP9_9FIRM</name>
<feature type="domain" description="LysM" evidence="1">
    <location>
        <begin position="395"/>
        <end position="442"/>
    </location>
</feature>